<dbReference type="EMBL" id="JAUHHV010000011">
    <property type="protein sequence ID" value="KAK1408344.1"/>
    <property type="molecule type" value="Genomic_DNA"/>
</dbReference>
<evidence type="ECO:0000313" key="3">
    <source>
        <dbReference type="EMBL" id="KAK1408344.1"/>
    </source>
</evidence>
<dbReference type="Proteomes" id="UP001229421">
    <property type="component" value="Unassembled WGS sequence"/>
</dbReference>
<protein>
    <recommendedName>
        <fullName evidence="5">Reverse transcriptase</fullName>
    </recommendedName>
</protein>
<feature type="region of interest" description="Disordered" evidence="1">
    <location>
        <begin position="1"/>
        <end position="23"/>
    </location>
</feature>
<evidence type="ECO:0000313" key="4">
    <source>
        <dbReference type="Proteomes" id="UP001229421"/>
    </source>
</evidence>
<organism evidence="3 4">
    <name type="scientific">Tagetes erecta</name>
    <name type="common">African marigold</name>
    <dbReference type="NCBI Taxonomy" id="13708"/>
    <lineage>
        <taxon>Eukaryota</taxon>
        <taxon>Viridiplantae</taxon>
        <taxon>Streptophyta</taxon>
        <taxon>Embryophyta</taxon>
        <taxon>Tracheophyta</taxon>
        <taxon>Spermatophyta</taxon>
        <taxon>Magnoliopsida</taxon>
        <taxon>eudicotyledons</taxon>
        <taxon>Gunneridae</taxon>
        <taxon>Pentapetalae</taxon>
        <taxon>asterids</taxon>
        <taxon>campanulids</taxon>
        <taxon>Asterales</taxon>
        <taxon>Asteraceae</taxon>
        <taxon>Asteroideae</taxon>
        <taxon>Heliantheae alliance</taxon>
        <taxon>Tageteae</taxon>
        <taxon>Tagetes</taxon>
    </lineage>
</organism>
<dbReference type="AlphaFoldDB" id="A0AAD8JRS4"/>
<evidence type="ECO:0008006" key="5">
    <source>
        <dbReference type="Google" id="ProtNLM"/>
    </source>
</evidence>
<dbReference type="PANTHER" id="PTHR33116">
    <property type="entry name" value="REVERSE TRANSCRIPTASE ZINC-BINDING DOMAIN-CONTAINING PROTEIN-RELATED-RELATED"/>
    <property type="match status" value="1"/>
</dbReference>
<dbReference type="PANTHER" id="PTHR33116:SF76">
    <property type="entry name" value="DUF4283 DOMAIN-CONTAINING PROTEIN"/>
    <property type="match status" value="1"/>
</dbReference>
<keyword evidence="2" id="KW-1133">Transmembrane helix</keyword>
<name>A0AAD8JRS4_TARER</name>
<feature type="transmembrane region" description="Helical" evidence="2">
    <location>
        <begin position="269"/>
        <end position="292"/>
    </location>
</feature>
<comment type="caution">
    <text evidence="3">The sequence shown here is derived from an EMBL/GenBank/DDBJ whole genome shotgun (WGS) entry which is preliminary data.</text>
</comment>
<accession>A0AAD8JRS4</accession>
<keyword evidence="2" id="KW-0812">Transmembrane</keyword>
<reference evidence="3" key="1">
    <citation type="journal article" date="2023" name="bioRxiv">
        <title>Improved chromosome-level genome assembly for marigold (Tagetes erecta).</title>
        <authorList>
            <person name="Jiang F."/>
            <person name="Yuan L."/>
            <person name="Wang S."/>
            <person name="Wang H."/>
            <person name="Xu D."/>
            <person name="Wang A."/>
            <person name="Fan W."/>
        </authorList>
    </citation>
    <scope>NUCLEOTIDE SEQUENCE</scope>
    <source>
        <strain evidence="3">WSJ</strain>
        <tissue evidence="3">Leaf</tissue>
    </source>
</reference>
<evidence type="ECO:0000256" key="1">
    <source>
        <dbReference type="SAM" id="MobiDB-lite"/>
    </source>
</evidence>
<evidence type="ECO:0000256" key="2">
    <source>
        <dbReference type="SAM" id="Phobius"/>
    </source>
</evidence>
<keyword evidence="4" id="KW-1185">Reference proteome</keyword>
<keyword evidence="2" id="KW-0472">Membrane</keyword>
<proteinExistence type="predicted"/>
<gene>
    <name evidence="3" type="ORF">QVD17_40047</name>
</gene>
<sequence>MVAGTMGEVTPNPNASQGGVDPMNYASKLKEGVKINFRRLESETRVEEADVVLPREAVMNMKQRFANTLKFEYRPVQKDNRKGNGTFQPSVTANRFEVLNLDPGPSGTTIGEGVTNVDELGADMFEMDRGRKEDISRMAGSEGASTPVKIVPWIRVDRDPNDCDLRDKERVCSLEYEKVAFDLELFLKQKAKVEWLKAGDSNTAYFHKMVKRNNHKKLVDRIIDSDGNVHEGDGVASVFENHYLKFLGTEFDRRIDDWMNKALSFAGRLQLIVSVVSSMFTYWASVLILPASTVKELERKMKGFLWQKDGKDRAKAKVAWRAVCLPKKEGGLDKVADLVNEITKIILDTVRLKLVSLRETHVISNWKTRKRWDLERIVLHDGMR</sequence>